<dbReference type="Gene3D" id="3.40.1550.10">
    <property type="entry name" value="CheC-like"/>
    <property type="match status" value="1"/>
</dbReference>
<name>A0A1M5DCY7_9BACT</name>
<dbReference type="SUPFAM" id="SSF103039">
    <property type="entry name" value="CheC-like"/>
    <property type="match status" value="1"/>
</dbReference>
<keyword evidence="1" id="KW-0145">Chemotaxis</keyword>
<reference evidence="4" key="1">
    <citation type="submission" date="2016-11" db="EMBL/GenBank/DDBJ databases">
        <authorList>
            <person name="Varghese N."/>
            <person name="Submissions S."/>
        </authorList>
    </citation>
    <scope>NUCLEOTIDE SEQUENCE [LARGE SCALE GENOMIC DNA]</scope>
    <source>
        <strain evidence="4">DSM 9756</strain>
    </source>
</reference>
<evidence type="ECO:0000313" key="4">
    <source>
        <dbReference type="Proteomes" id="UP000184076"/>
    </source>
</evidence>
<sequence>MNGNWLEAMKAAISEVLETMYFTEVSFRDVTPGAEAFEGWRARIEVNRADGNQAVTLALWLRSGFAKELAGNLLALDAQEVRPEDVKDAMGELANMVAGSWINQLGPDAWRLGLPDAGPVECPVSGTDNASQMFSYGEPVGFAAVDPTGP</sequence>
<evidence type="ECO:0000259" key="2">
    <source>
        <dbReference type="Pfam" id="PF13690"/>
    </source>
</evidence>
<dbReference type="AlphaFoldDB" id="A0A1M5DCY7"/>
<organism evidence="3 4">
    <name type="scientific">Desulfacinum infernum DSM 9756</name>
    <dbReference type="NCBI Taxonomy" id="1121391"/>
    <lineage>
        <taxon>Bacteria</taxon>
        <taxon>Pseudomonadati</taxon>
        <taxon>Thermodesulfobacteriota</taxon>
        <taxon>Syntrophobacteria</taxon>
        <taxon>Syntrophobacterales</taxon>
        <taxon>Syntrophobacteraceae</taxon>
        <taxon>Desulfacinum</taxon>
    </lineage>
</organism>
<dbReference type="RefSeq" id="WP_084076446.1">
    <property type="nucleotide sequence ID" value="NZ_FQVB01000023.1"/>
</dbReference>
<dbReference type="Proteomes" id="UP000184076">
    <property type="component" value="Unassembled WGS sequence"/>
</dbReference>
<protein>
    <submittedName>
        <fullName evidence="3">Chemotaxis phosphatase CheX</fullName>
    </submittedName>
</protein>
<proteinExistence type="predicted"/>
<dbReference type="Pfam" id="PF13690">
    <property type="entry name" value="CheX"/>
    <property type="match status" value="1"/>
</dbReference>
<dbReference type="GO" id="GO:0006935">
    <property type="term" value="P:chemotaxis"/>
    <property type="evidence" value="ECO:0007669"/>
    <property type="project" value="UniProtKB-KW"/>
</dbReference>
<dbReference type="STRING" id="1121391.SAMN02745206_02392"/>
<gene>
    <name evidence="3" type="ORF">SAMN02745206_02392</name>
</gene>
<accession>A0A1M5DCY7</accession>
<evidence type="ECO:0000313" key="3">
    <source>
        <dbReference type="EMBL" id="SHF64542.1"/>
    </source>
</evidence>
<feature type="domain" description="Chemotaxis phosphatase CheX-like" evidence="2">
    <location>
        <begin position="53"/>
        <end position="113"/>
    </location>
</feature>
<dbReference type="InterPro" id="IPR028976">
    <property type="entry name" value="CheC-like_sf"/>
</dbReference>
<dbReference type="EMBL" id="FQVB01000023">
    <property type="protein sequence ID" value="SHF64542.1"/>
    <property type="molecule type" value="Genomic_DNA"/>
</dbReference>
<dbReference type="InterPro" id="IPR028051">
    <property type="entry name" value="CheX-like_dom"/>
</dbReference>
<keyword evidence="4" id="KW-1185">Reference proteome</keyword>
<dbReference type="OrthoDB" id="5514490at2"/>
<evidence type="ECO:0000256" key="1">
    <source>
        <dbReference type="ARBA" id="ARBA00022500"/>
    </source>
</evidence>